<organism evidence="2 3">
    <name type="scientific">Polyplax serrata</name>
    <name type="common">Common mouse louse</name>
    <dbReference type="NCBI Taxonomy" id="468196"/>
    <lineage>
        <taxon>Eukaryota</taxon>
        <taxon>Metazoa</taxon>
        <taxon>Ecdysozoa</taxon>
        <taxon>Arthropoda</taxon>
        <taxon>Hexapoda</taxon>
        <taxon>Insecta</taxon>
        <taxon>Pterygota</taxon>
        <taxon>Neoptera</taxon>
        <taxon>Paraneoptera</taxon>
        <taxon>Psocodea</taxon>
        <taxon>Troctomorpha</taxon>
        <taxon>Phthiraptera</taxon>
        <taxon>Anoplura</taxon>
        <taxon>Polyplacidae</taxon>
        <taxon>Polyplax</taxon>
    </lineage>
</organism>
<evidence type="ECO:0000313" key="3">
    <source>
        <dbReference type="Proteomes" id="UP001359485"/>
    </source>
</evidence>
<comment type="caution">
    <text evidence="2">The sequence shown here is derived from an EMBL/GenBank/DDBJ whole genome shotgun (WGS) entry which is preliminary data.</text>
</comment>
<evidence type="ECO:0000256" key="1">
    <source>
        <dbReference type="SAM" id="MobiDB-lite"/>
    </source>
</evidence>
<sequence length="249" mass="28520">MAGTTHRRVLSGLELVTAATYAEKGNRKKISRNVKNSGADTPTTTSCKETKKDSYFKYMQRHALPYFTAYLPWGAVGNILEWKCGTDMSVRSKDETPEILWGLPADSAPSKHKKEVQKGFLSHIENWFLSLSHFLSSSKWSDDKTMVTNIRGLFCNRHLVHLPKPCQSRYQRRSLNEEACTYLPRGFFFPTSVAYACSDVHLKGNTCLDKVHPKTFSSCKRHHTNNLKREKKQLRVDEMRGLVEFEGVR</sequence>
<feature type="region of interest" description="Disordered" evidence="1">
    <location>
        <begin position="29"/>
        <end position="48"/>
    </location>
</feature>
<protein>
    <submittedName>
        <fullName evidence="2">Uncharacterized protein</fullName>
    </submittedName>
</protein>
<dbReference type="Proteomes" id="UP001359485">
    <property type="component" value="Unassembled WGS sequence"/>
</dbReference>
<proteinExistence type="predicted"/>
<name>A0ABR1AVQ8_POLSC</name>
<evidence type="ECO:0000313" key="2">
    <source>
        <dbReference type="EMBL" id="KAK6628030.1"/>
    </source>
</evidence>
<gene>
    <name evidence="2" type="ORF">RUM44_010512</name>
</gene>
<feature type="compositionally biased region" description="Polar residues" evidence="1">
    <location>
        <begin position="33"/>
        <end position="47"/>
    </location>
</feature>
<keyword evidence="3" id="KW-1185">Reference proteome</keyword>
<dbReference type="EMBL" id="JAWJWF010000045">
    <property type="protein sequence ID" value="KAK6628030.1"/>
    <property type="molecule type" value="Genomic_DNA"/>
</dbReference>
<accession>A0ABR1AVQ8</accession>
<reference evidence="2 3" key="1">
    <citation type="submission" date="2023-09" db="EMBL/GenBank/DDBJ databases">
        <title>Genomes of two closely related lineages of the louse Polyplax serrata with different host specificities.</title>
        <authorList>
            <person name="Martinu J."/>
            <person name="Tarabai H."/>
            <person name="Stefka J."/>
            <person name="Hypsa V."/>
        </authorList>
    </citation>
    <scope>NUCLEOTIDE SEQUENCE [LARGE SCALE GENOMIC DNA]</scope>
    <source>
        <strain evidence="2">98ZLc_SE</strain>
    </source>
</reference>